<protein>
    <submittedName>
        <fullName evidence="1">Uncharacterized protein</fullName>
    </submittedName>
</protein>
<reference evidence="1" key="2">
    <citation type="journal article" date="2015" name="Fish Shellfish Immunol.">
        <title>Early steps in the European eel (Anguilla anguilla)-Vibrio vulnificus interaction in the gills: Role of the RtxA13 toxin.</title>
        <authorList>
            <person name="Callol A."/>
            <person name="Pajuelo D."/>
            <person name="Ebbesson L."/>
            <person name="Teles M."/>
            <person name="MacKenzie S."/>
            <person name="Amaro C."/>
        </authorList>
    </citation>
    <scope>NUCLEOTIDE SEQUENCE</scope>
</reference>
<dbReference type="AlphaFoldDB" id="A0A0E9SUM2"/>
<name>A0A0E9SUM2_ANGAN</name>
<evidence type="ECO:0000313" key="1">
    <source>
        <dbReference type="EMBL" id="JAH44947.1"/>
    </source>
</evidence>
<dbReference type="EMBL" id="GBXM01063630">
    <property type="protein sequence ID" value="JAH44947.1"/>
    <property type="molecule type" value="Transcribed_RNA"/>
</dbReference>
<sequence>MDQERKGAHRDCLCVGPRILCYTPGYRFFFSYNLMYNIPLKFSLNHNKAVRTWR</sequence>
<organism evidence="1">
    <name type="scientific">Anguilla anguilla</name>
    <name type="common">European freshwater eel</name>
    <name type="synonym">Muraena anguilla</name>
    <dbReference type="NCBI Taxonomy" id="7936"/>
    <lineage>
        <taxon>Eukaryota</taxon>
        <taxon>Metazoa</taxon>
        <taxon>Chordata</taxon>
        <taxon>Craniata</taxon>
        <taxon>Vertebrata</taxon>
        <taxon>Euteleostomi</taxon>
        <taxon>Actinopterygii</taxon>
        <taxon>Neopterygii</taxon>
        <taxon>Teleostei</taxon>
        <taxon>Anguilliformes</taxon>
        <taxon>Anguillidae</taxon>
        <taxon>Anguilla</taxon>
    </lineage>
</organism>
<reference evidence="1" key="1">
    <citation type="submission" date="2014-11" db="EMBL/GenBank/DDBJ databases">
        <authorList>
            <person name="Amaro Gonzalez C."/>
        </authorList>
    </citation>
    <scope>NUCLEOTIDE SEQUENCE</scope>
</reference>
<accession>A0A0E9SUM2</accession>
<proteinExistence type="predicted"/>